<comment type="caution">
    <text evidence="7">The sequence shown here is derived from an EMBL/GenBank/DDBJ whole genome shotgun (WGS) entry which is preliminary data.</text>
</comment>
<dbReference type="InterPro" id="IPR025069">
    <property type="entry name" value="Cpsf2_C"/>
</dbReference>
<dbReference type="PANTHER" id="PTHR45922:SF1">
    <property type="entry name" value="CLEAVAGE AND POLYADENYLATION SPECIFICITY FACTOR SUBUNIT 2"/>
    <property type="match status" value="1"/>
</dbReference>
<feature type="region of interest" description="Disordered" evidence="5">
    <location>
        <begin position="630"/>
        <end position="660"/>
    </location>
</feature>
<feature type="domain" description="Beta-Casp" evidence="6">
    <location>
        <begin position="295"/>
        <end position="452"/>
    </location>
</feature>
<dbReference type="InterPro" id="IPR036866">
    <property type="entry name" value="RibonucZ/Hydroxyglut_hydro"/>
</dbReference>
<keyword evidence="2 4" id="KW-0507">mRNA processing</keyword>
<feature type="compositionally biased region" description="Basic and acidic residues" evidence="5">
    <location>
        <begin position="637"/>
        <end position="656"/>
    </location>
</feature>
<dbReference type="InterPro" id="IPR001279">
    <property type="entry name" value="Metallo-B-lactamas"/>
</dbReference>
<dbReference type="RefSeq" id="XP_052941680.1">
    <property type="nucleotide sequence ID" value="XM_053091603.1"/>
</dbReference>
<comment type="similarity">
    <text evidence="4">Belongs to the metallo-beta-lactamase superfamily. RNA-metabolizing metallo-beta-lactamase-like family. CPSF2/YSH1 subfamily.</text>
</comment>
<dbReference type="PANTHER" id="PTHR45922">
    <property type="entry name" value="CLEAVAGE AND POLYADENYLATION SPECIFICITY FACTOR SUBUNIT 2"/>
    <property type="match status" value="1"/>
</dbReference>
<name>A0AA38LQR5_9TREE</name>
<dbReference type="Pfam" id="PF13299">
    <property type="entry name" value="CPSF100_C"/>
    <property type="match status" value="1"/>
</dbReference>
<dbReference type="SUPFAM" id="SSF56281">
    <property type="entry name" value="Metallo-hydrolase/oxidoreductase"/>
    <property type="match status" value="1"/>
</dbReference>
<dbReference type="Pfam" id="PF16661">
    <property type="entry name" value="Lactamase_B_6"/>
    <property type="match status" value="1"/>
</dbReference>
<protein>
    <recommendedName>
        <fullName evidence="4">Cleavage and polyadenylation specificity factor subunit 2</fullName>
    </recommendedName>
    <alternativeName>
        <fullName evidence="4">Cleavage and polyadenylation specificity factor 100 kDa subunit</fullName>
    </alternativeName>
</protein>
<evidence type="ECO:0000313" key="8">
    <source>
        <dbReference type="Proteomes" id="UP001164286"/>
    </source>
</evidence>
<dbReference type="InterPro" id="IPR027075">
    <property type="entry name" value="CPSF2"/>
</dbReference>
<feature type="region of interest" description="Disordered" evidence="5">
    <location>
        <begin position="116"/>
        <end position="139"/>
    </location>
</feature>
<evidence type="ECO:0000256" key="2">
    <source>
        <dbReference type="ARBA" id="ARBA00022664"/>
    </source>
</evidence>
<evidence type="ECO:0000313" key="7">
    <source>
        <dbReference type="EMBL" id="KAI9631903.1"/>
    </source>
</evidence>
<dbReference type="GO" id="GO:0005847">
    <property type="term" value="C:mRNA cleavage and polyadenylation specificity factor complex"/>
    <property type="evidence" value="ECO:0007669"/>
    <property type="project" value="InterPro"/>
</dbReference>
<dbReference type="SMART" id="SM01027">
    <property type="entry name" value="Beta-Casp"/>
    <property type="match status" value="1"/>
</dbReference>
<keyword evidence="3 4" id="KW-0539">Nucleus</keyword>
<dbReference type="Gene3D" id="3.60.15.10">
    <property type="entry name" value="Ribonuclease Z/Hydroxyacylglutathione hydrolase-like"/>
    <property type="match status" value="1"/>
</dbReference>
<dbReference type="GO" id="GO:0003723">
    <property type="term" value="F:RNA binding"/>
    <property type="evidence" value="ECO:0007669"/>
    <property type="project" value="UniProtKB-KW"/>
</dbReference>
<evidence type="ECO:0000259" key="6">
    <source>
        <dbReference type="SMART" id="SM01027"/>
    </source>
</evidence>
<organism evidence="7 8">
    <name type="scientific">Dioszegia hungarica</name>
    <dbReference type="NCBI Taxonomy" id="4972"/>
    <lineage>
        <taxon>Eukaryota</taxon>
        <taxon>Fungi</taxon>
        <taxon>Dikarya</taxon>
        <taxon>Basidiomycota</taxon>
        <taxon>Agaricomycotina</taxon>
        <taxon>Tremellomycetes</taxon>
        <taxon>Tremellales</taxon>
        <taxon>Bulleribasidiaceae</taxon>
        <taxon>Dioszegia</taxon>
    </lineage>
</organism>
<dbReference type="GO" id="GO:0006398">
    <property type="term" value="P:mRNA 3'-end processing by stem-loop binding and cleavage"/>
    <property type="evidence" value="ECO:0007669"/>
    <property type="project" value="InterPro"/>
</dbReference>
<feature type="compositionally biased region" description="Acidic residues" evidence="5">
    <location>
        <begin position="526"/>
        <end position="541"/>
    </location>
</feature>
<dbReference type="GeneID" id="77730808"/>
<gene>
    <name evidence="7" type="ORF">MKK02DRAFT_41535</name>
</gene>
<dbReference type="InterPro" id="IPR022712">
    <property type="entry name" value="Beta_Casp"/>
</dbReference>
<keyword evidence="8" id="KW-1185">Reference proteome</keyword>
<evidence type="ECO:0000256" key="1">
    <source>
        <dbReference type="ARBA" id="ARBA00004123"/>
    </source>
</evidence>
<comment type="subcellular location">
    <subcellularLocation>
        <location evidence="1 4">Nucleus</location>
    </subcellularLocation>
</comment>
<dbReference type="AlphaFoldDB" id="A0AA38LQR5"/>
<reference evidence="7" key="1">
    <citation type="journal article" date="2022" name="G3 (Bethesda)">
        <title>High quality genome of the basidiomycete yeast Dioszegia hungarica PDD-24b-2 isolated from cloud water.</title>
        <authorList>
            <person name="Jarrige D."/>
            <person name="Haridas S."/>
            <person name="Bleykasten-Grosshans C."/>
            <person name="Joly M."/>
            <person name="Nadalig T."/>
            <person name="Sancelme M."/>
            <person name="Vuilleumier S."/>
            <person name="Grigoriev I.V."/>
            <person name="Amato P."/>
            <person name="Bringel F."/>
        </authorList>
    </citation>
    <scope>NUCLEOTIDE SEQUENCE</scope>
    <source>
        <strain evidence="7">PDD-24b-2</strain>
    </source>
</reference>
<evidence type="ECO:0000256" key="5">
    <source>
        <dbReference type="SAM" id="MobiDB-lite"/>
    </source>
</evidence>
<dbReference type="EMBL" id="JAKWFO010000016">
    <property type="protein sequence ID" value="KAI9631903.1"/>
    <property type="molecule type" value="Genomic_DNA"/>
</dbReference>
<accession>A0AA38LQR5</accession>
<dbReference type="Proteomes" id="UP001164286">
    <property type="component" value="Unassembled WGS sequence"/>
</dbReference>
<feature type="compositionally biased region" description="Basic and acidic residues" evidence="5">
    <location>
        <begin position="509"/>
        <end position="525"/>
    </location>
</feature>
<dbReference type="Pfam" id="PF10996">
    <property type="entry name" value="Beta-Casp"/>
    <property type="match status" value="1"/>
</dbReference>
<evidence type="ECO:0000256" key="3">
    <source>
        <dbReference type="ARBA" id="ARBA00023242"/>
    </source>
</evidence>
<evidence type="ECO:0000256" key="4">
    <source>
        <dbReference type="RuleBase" id="RU365006"/>
    </source>
</evidence>
<proteinExistence type="inferred from homology"/>
<sequence>MITLTPLSASASSSSTSEPVCYLLEVDEARILLDMGQRDYRASAASGDWSYEEKVRELAPTLSLVLLSHTPTSYIGLYPFARAHWGLTCPVYATQPTLEMGRVVCLTEAEGWRSEVKVGSAEEEGSGEVKQEDGDDTMGDVQKVEKGKKPLKGPFVPTVEEVHEAFDWIKPVRYHQPLHLGGNLSHLLLTSYPSGHTLGGTLFKIRSPTSGTALYALGINHTSERHLDGIMGRHGGEMGYDEGLIRPDLLIVEAGRGEVINPKRKDREAAILDVITSTLETNHSVLMPSDPSPRLLELLVLLDQHWTFKQLSNRQRGAKEWAHPLCVVSRSALDMLSFGRSLIEWMGGVVRELGGTHEADVLERRKGGKKRKQRVETGSEFGALDFKHVQFFATPTDLIQAYPLSRPKVVLAVPPSMSHGPSRWLFTVMASTEGNVLLLTNRGEEGSLTRELFESWEREQAETARWGRGRIGNPSSTAEQLGIEMNSKVPLMGAELEDFMDAERLQKEREAASKAAADRSRRMLEADDLDTDSESESEGTPDDGIIIARRPETNANAYAGETDSTQQMSFDIFVKGQQTRQRAKGGDDGAAGGGMTRFRMFPFITRMGRKVDEYGEGLDVGQWVRKGREIEEEGETEEVREAKRRKVVDDEKKKAPPEPPSKYVTEMVTVDLKASIFYVDMDGLHDGQAIKTIISDIQPRKLILVRSSRSTTESLLSFFASSFSPKDIYAPSTNETITIGEHVQSYSLNLGDSITSTLAAKWARFEGYEVVMIDGRISLGAGSTVPTLEASHVKLEAIPVAAVEEKEAEADIMVKQEPDQELALVEPIPASASSVSKTAQSLPGSLFVGDLRLAQLKARLNAAGIPAEFAGEGVIICGPGVAARTADPEADVKPGSIVAVRKLAEGEVVLEGSVGKVYFAVRKEVYGSLAMVAAA</sequence>
<keyword evidence="4" id="KW-0694">RNA-binding</keyword>
<feature type="region of interest" description="Disordered" evidence="5">
    <location>
        <begin position="509"/>
        <end position="548"/>
    </location>
</feature>